<dbReference type="GO" id="GO:0051287">
    <property type="term" value="F:NAD binding"/>
    <property type="evidence" value="ECO:0007669"/>
    <property type="project" value="InterPro"/>
</dbReference>
<dbReference type="PROSITE" id="PS00671">
    <property type="entry name" value="D_2_HYDROXYACID_DH_3"/>
    <property type="match status" value="1"/>
</dbReference>
<dbReference type="FunFam" id="3.40.50.720:FF:000462">
    <property type="entry name" value="Glyoxylate reductase (NADP+)"/>
    <property type="match status" value="1"/>
</dbReference>
<dbReference type="AlphaFoldDB" id="A0A8A0RHW5"/>
<protein>
    <submittedName>
        <fullName evidence="6">2-hydroxyacid dehydrogenase</fullName>
        <ecNumber evidence="6">1.1.1.-</ecNumber>
    </submittedName>
</protein>
<dbReference type="EMBL" id="CP059066">
    <property type="protein sequence ID" value="QSQ07845.1"/>
    <property type="molecule type" value="Genomic_DNA"/>
</dbReference>
<dbReference type="InterPro" id="IPR050223">
    <property type="entry name" value="D-isomer_2-hydroxyacid_DH"/>
</dbReference>
<dbReference type="Proteomes" id="UP000662904">
    <property type="component" value="Chromosome"/>
</dbReference>
<dbReference type="CDD" id="cd05301">
    <property type="entry name" value="GDH"/>
    <property type="match status" value="1"/>
</dbReference>
<proteinExistence type="inferred from homology"/>
<evidence type="ECO:0000313" key="7">
    <source>
        <dbReference type="Proteomes" id="UP000662904"/>
    </source>
</evidence>
<dbReference type="InterPro" id="IPR029753">
    <property type="entry name" value="D-isomer_DH_CS"/>
</dbReference>
<dbReference type="SUPFAM" id="SSF51735">
    <property type="entry name" value="NAD(P)-binding Rossmann-fold domains"/>
    <property type="match status" value="1"/>
</dbReference>
<dbReference type="SUPFAM" id="SSF52283">
    <property type="entry name" value="Formate/glycerate dehydrogenase catalytic domain-like"/>
    <property type="match status" value="1"/>
</dbReference>
<evidence type="ECO:0000259" key="5">
    <source>
        <dbReference type="Pfam" id="PF02826"/>
    </source>
</evidence>
<dbReference type="PANTHER" id="PTHR10996:SF283">
    <property type="entry name" value="GLYOXYLATE_HYDROXYPYRUVATE REDUCTASE B"/>
    <property type="match status" value="1"/>
</dbReference>
<evidence type="ECO:0000256" key="3">
    <source>
        <dbReference type="RuleBase" id="RU003719"/>
    </source>
</evidence>
<dbReference type="RefSeq" id="WP_206708096.1">
    <property type="nucleotide sequence ID" value="NZ_CP059066.1"/>
</dbReference>
<evidence type="ECO:0000256" key="1">
    <source>
        <dbReference type="ARBA" id="ARBA00005854"/>
    </source>
</evidence>
<evidence type="ECO:0000259" key="4">
    <source>
        <dbReference type="Pfam" id="PF00389"/>
    </source>
</evidence>
<evidence type="ECO:0000256" key="2">
    <source>
        <dbReference type="ARBA" id="ARBA00023002"/>
    </source>
</evidence>
<gene>
    <name evidence="6" type="ORF">H0A61_00162</name>
</gene>
<dbReference type="InterPro" id="IPR036291">
    <property type="entry name" value="NAD(P)-bd_dom_sf"/>
</dbReference>
<reference evidence="6" key="1">
    <citation type="submission" date="2020-07" db="EMBL/GenBank/DDBJ databases">
        <title>Koleobacter methoxysyntrophicus gen. nov., sp. nov., a novel anaerobic bacterium isolated from deep subsurface oil field and proposal of Koleobacterales ord. nov. in the phylum Firmicutes.</title>
        <authorList>
            <person name="Sakamoto S."/>
            <person name="Tamaki H."/>
        </authorList>
    </citation>
    <scope>NUCLEOTIDE SEQUENCE</scope>
    <source>
        <strain evidence="6">NRmbB1</strain>
    </source>
</reference>
<dbReference type="PROSITE" id="PS00670">
    <property type="entry name" value="D_2_HYDROXYACID_DH_2"/>
    <property type="match status" value="1"/>
</dbReference>
<comment type="similarity">
    <text evidence="1 3">Belongs to the D-isomer specific 2-hydroxyacid dehydrogenase family.</text>
</comment>
<dbReference type="GO" id="GO:0016618">
    <property type="term" value="F:hydroxypyruvate reductase [NAD(P)H] activity"/>
    <property type="evidence" value="ECO:0007669"/>
    <property type="project" value="TreeGrafter"/>
</dbReference>
<dbReference type="Pfam" id="PF02826">
    <property type="entry name" value="2-Hacid_dh_C"/>
    <property type="match status" value="1"/>
</dbReference>
<feature type="domain" description="D-isomer specific 2-hydroxyacid dehydrogenase catalytic" evidence="4">
    <location>
        <begin position="5"/>
        <end position="319"/>
    </location>
</feature>
<dbReference type="EC" id="1.1.1.-" evidence="6"/>
<name>A0A8A0RHW5_9FIRM</name>
<dbReference type="Gene3D" id="3.40.50.720">
    <property type="entry name" value="NAD(P)-binding Rossmann-like Domain"/>
    <property type="match status" value="2"/>
</dbReference>
<keyword evidence="2 3" id="KW-0560">Oxidoreductase</keyword>
<dbReference type="Pfam" id="PF00389">
    <property type="entry name" value="2-Hacid_dh"/>
    <property type="match status" value="1"/>
</dbReference>
<dbReference type="PANTHER" id="PTHR10996">
    <property type="entry name" value="2-HYDROXYACID DEHYDROGENASE-RELATED"/>
    <property type="match status" value="1"/>
</dbReference>
<keyword evidence="7" id="KW-1185">Reference proteome</keyword>
<accession>A0A8A0RHW5</accession>
<dbReference type="GO" id="GO:0005829">
    <property type="term" value="C:cytosol"/>
    <property type="evidence" value="ECO:0007669"/>
    <property type="project" value="TreeGrafter"/>
</dbReference>
<dbReference type="InterPro" id="IPR006139">
    <property type="entry name" value="D-isomer_2_OHA_DH_cat_dom"/>
</dbReference>
<feature type="domain" description="D-isomer specific 2-hydroxyacid dehydrogenase NAD-binding" evidence="5">
    <location>
        <begin position="109"/>
        <end position="287"/>
    </location>
</feature>
<dbReference type="NCBIfam" id="NF009714">
    <property type="entry name" value="PRK13243.1"/>
    <property type="match status" value="1"/>
</dbReference>
<organism evidence="6 7">
    <name type="scientific">Koleobacter methoxysyntrophicus</name>
    <dbReference type="NCBI Taxonomy" id="2751313"/>
    <lineage>
        <taxon>Bacteria</taxon>
        <taxon>Bacillati</taxon>
        <taxon>Bacillota</taxon>
        <taxon>Clostridia</taxon>
        <taxon>Koleobacterales</taxon>
        <taxon>Koleobacteraceae</taxon>
        <taxon>Koleobacter</taxon>
    </lineage>
</organism>
<dbReference type="InterPro" id="IPR006140">
    <property type="entry name" value="D-isomer_DH_NAD-bd"/>
</dbReference>
<evidence type="ECO:0000313" key="6">
    <source>
        <dbReference type="EMBL" id="QSQ07845.1"/>
    </source>
</evidence>
<dbReference type="GO" id="GO:0030267">
    <property type="term" value="F:glyoxylate reductase (NADPH) activity"/>
    <property type="evidence" value="ECO:0007669"/>
    <property type="project" value="TreeGrafter"/>
</dbReference>
<sequence length="325" mass="35588">MKFNVYITRKIPDEGVKLIKDIAEIRVWEGQLPPPKDVLLKEIKDADGLLALLTDKIDSEVIEAGERLKVISNYAVGYDNIDIGAATQKGVMVTNTPGVLTETTADLAFALMMACARRIVEADKFVRTGRWKTWEPMLLLGRDIYGSTLGLAGAGRIGTAVARRAAGFGMKILYYNQSRNEKIEKELGAELVSFDRLLEQSDFISIHLPLTHETKHLFNKSAFEKMKHGSILINTARGAIVEESALYEALKAGKLAAAGLDVMDPEPPFTDNPLLKLDNVVLAPHIGSASIATRTRMAVMAAENLVAALKGKIPPNLVNRVLIDR</sequence>
<dbReference type="KEGG" id="kme:H0A61_00162"/>